<dbReference type="Pfam" id="PF00326">
    <property type="entry name" value="Peptidase_S9"/>
    <property type="match status" value="1"/>
</dbReference>
<dbReference type="InterPro" id="IPR029058">
    <property type="entry name" value="AB_hydrolase_fold"/>
</dbReference>
<dbReference type="GO" id="GO:0008236">
    <property type="term" value="F:serine-type peptidase activity"/>
    <property type="evidence" value="ECO:0007669"/>
    <property type="project" value="InterPro"/>
</dbReference>
<dbReference type="PANTHER" id="PTHR22946:SF9">
    <property type="entry name" value="POLYKETIDE TRANSFERASE AF380"/>
    <property type="match status" value="1"/>
</dbReference>
<reference evidence="4" key="1">
    <citation type="submission" date="2020-10" db="EMBL/GenBank/DDBJ databases">
        <authorList>
            <person name="Gilroy R."/>
        </authorList>
    </citation>
    <scope>NUCLEOTIDE SEQUENCE</scope>
    <source>
        <strain evidence="4">3924</strain>
    </source>
</reference>
<feature type="domain" description="Peptidase S9 prolyl oligopeptidase catalytic" evidence="3">
    <location>
        <begin position="112"/>
        <end position="282"/>
    </location>
</feature>
<organism evidence="4 5">
    <name type="scientific">Candidatus Aphodosoma intestinipullorum</name>
    <dbReference type="NCBI Taxonomy" id="2840674"/>
    <lineage>
        <taxon>Bacteria</taxon>
        <taxon>Pseudomonadati</taxon>
        <taxon>Bacteroidota</taxon>
        <taxon>Bacteroidia</taxon>
        <taxon>Bacteroidales</taxon>
        <taxon>Candidatus Aphodosoma</taxon>
    </lineage>
</organism>
<dbReference type="GO" id="GO:0052689">
    <property type="term" value="F:carboxylic ester hydrolase activity"/>
    <property type="evidence" value="ECO:0007669"/>
    <property type="project" value="UniProtKB-ARBA"/>
</dbReference>
<evidence type="ECO:0000256" key="1">
    <source>
        <dbReference type="ARBA" id="ARBA00022801"/>
    </source>
</evidence>
<dbReference type="SUPFAM" id="SSF53474">
    <property type="entry name" value="alpha/beta-Hydrolases"/>
    <property type="match status" value="1"/>
</dbReference>
<dbReference type="AlphaFoldDB" id="A0A940DJU1"/>
<feature type="signal peptide" evidence="2">
    <location>
        <begin position="1"/>
        <end position="20"/>
    </location>
</feature>
<proteinExistence type="predicted"/>
<keyword evidence="1 4" id="KW-0378">Hydrolase</keyword>
<dbReference type="InterPro" id="IPR001375">
    <property type="entry name" value="Peptidase_S9_cat"/>
</dbReference>
<evidence type="ECO:0000256" key="2">
    <source>
        <dbReference type="SAM" id="SignalP"/>
    </source>
</evidence>
<reference evidence="4" key="2">
    <citation type="journal article" date="2021" name="PeerJ">
        <title>Extensive microbial diversity within the chicken gut microbiome revealed by metagenomics and culture.</title>
        <authorList>
            <person name="Gilroy R."/>
            <person name="Ravi A."/>
            <person name="Getino M."/>
            <person name="Pursley I."/>
            <person name="Horton D.L."/>
            <person name="Alikhan N.F."/>
            <person name="Baker D."/>
            <person name="Gharbi K."/>
            <person name="Hall N."/>
            <person name="Watson M."/>
            <person name="Adriaenssens E.M."/>
            <person name="Foster-Nyarko E."/>
            <person name="Jarju S."/>
            <person name="Secka A."/>
            <person name="Antonio M."/>
            <person name="Oren A."/>
            <person name="Chaudhuri R.R."/>
            <person name="La Ragione R."/>
            <person name="Hildebrand F."/>
            <person name="Pallen M.J."/>
        </authorList>
    </citation>
    <scope>NUCLEOTIDE SEQUENCE</scope>
    <source>
        <strain evidence="4">3924</strain>
    </source>
</reference>
<evidence type="ECO:0000259" key="3">
    <source>
        <dbReference type="Pfam" id="PF00326"/>
    </source>
</evidence>
<gene>
    <name evidence="4" type="ORF">IAC51_06505</name>
</gene>
<protein>
    <submittedName>
        <fullName evidence="4">Alpha/beta hydrolase</fullName>
    </submittedName>
</protein>
<dbReference type="Proteomes" id="UP000712007">
    <property type="component" value="Unassembled WGS sequence"/>
</dbReference>
<accession>A0A940DJU1</accession>
<dbReference type="GO" id="GO:0006508">
    <property type="term" value="P:proteolysis"/>
    <property type="evidence" value="ECO:0007669"/>
    <property type="project" value="InterPro"/>
</dbReference>
<keyword evidence="2" id="KW-0732">Signal</keyword>
<dbReference type="Gene3D" id="3.40.50.1820">
    <property type="entry name" value="alpha/beta hydrolase"/>
    <property type="match status" value="1"/>
</dbReference>
<sequence length="305" mass="33802">MKGLRMVIVCAAALSALCCAAVNPLREYIRLPQDMGLMYKDISPVTADGYKIKTWYIPAQSMQEADSIGGRAVYRPYRPEYGVRPTIIFCNGDDANMSHAPLHFAKIFACVYGFNVVTFDWRGFGRSTKFPMNSNYICHTEMLEDYRAVIEAVLEQPETDKFHVAVIGNSTGGCLSMMAIQRSGRIAAFVGRGIPTDLREAARQMVMYAGRDSASLRMPADFPMDEMPVKIAPQFYVPSLFIVGDRDTHTPMWMSRAIMDKMPEGVEKKLLVIENAGHGASAAPEVVAEDKVVTATVEFLRAVGF</sequence>
<dbReference type="InterPro" id="IPR050261">
    <property type="entry name" value="FrsA_esterase"/>
</dbReference>
<evidence type="ECO:0000313" key="5">
    <source>
        <dbReference type="Proteomes" id="UP000712007"/>
    </source>
</evidence>
<evidence type="ECO:0000313" key="4">
    <source>
        <dbReference type="EMBL" id="MBO8440285.1"/>
    </source>
</evidence>
<dbReference type="EMBL" id="JADIMV010000112">
    <property type="protein sequence ID" value="MBO8440285.1"/>
    <property type="molecule type" value="Genomic_DNA"/>
</dbReference>
<comment type="caution">
    <text evidence="4">The sequence shown here is derived from an EMBL/GenBank/DDBJ whole genome shotgun (WGS) entry which is preliminary data.</text>
</comment>
<feature type="chain" id="PRO_5037659048" evidence="2">
    <location>
        <begin position="21"/>
        <end position="305"/>
    </location>
</feature>
<dbReference type="PANTHER" id="PTHR22946">
    <property type="entry name" value="DIENELACTONE HYDROLASE DOMAIN-CONTAINING PROTEIN-RELATED"/>
    <property type="match status" value="1"/>
</dbReference>
<name>A0A940DJU1_9BACT</name>